<dbReference type="SUPFAM" id="SSF53474">
    <property type="entry name" value="alpha/beta-Hydrolases"/>
    <property type="match status" value="1"/>
</dbReference>
<gene>
    <name evidence="2" type="ORF">ACFQ11_05285</name>
</gene>
<dbReference type="InterPro" id="IPR029058">
    <property type="entry name" value="AB_hydrolase_fold"/>
</dbReference>
<sequence>MGENSAGGPRDVVERMQVRHLLVVLPGICGSSLHRGRETLWGMSADMRRPIREPRLLAAGYDALSDPGYEDGVVPGGLMSVPVPYLARVLGPYGTLRHGLRKRFWLNELNYMEFPYDWRRPVAVNSARLAAAIRTRLAALAEHVDDPRVIIIAHSMGGLVAAHYLRHHDDAGDCHRVLTAGTPFRGAVKALDFLVNGPELGPVHVSRLAEALREVPGVYDLLPLYRTVADRRPGRDGTARRLVDLVDGIDLDAARVRASRDLLAGLNTPHERSRIIAPLVGHGQRTVQQAILHPGGRLECSKGSDLLPADYHARDGDGTVPVMAATPGGEEWVLPSWGGDSHNGLVHGREHAAGLVNSVATVLSRLRNGDPALAPGDVRRGPAGDQGPPEGGRTVRLDVDDLYPANVPIQVSGRADGCAPGTRLWARLAGEPGAVPARVADDRTFRFEFPATGAGVRILELFAAEPPESPLVTDVIEVA</sequence>
<evidence type="ECO:0000313" key="2">
    <source>
        <dbReference type="EMBL" id="MFD0899794.1"/>
    </source>
</evidence>
<dbReference type="EMBL" id="JBHTJA010000005">
    <property type="protein sequence ID" value="MFD0899794.1"/>
    <property type="molecule type" value="Genomic_DNA"/>
</dbReference>
<protein>
    <submittedName>
        <fullName evidence="2">Esterase/lipase family protein</fullName>
    </submittedName>
</protein>
<name>A0ABW3EHI7_9ACTN</name>
<dbReference type="Proteomes" id="UP001596972">
    <property type="component" value="Unassembled WGS sequence"/>
</dbReference>
<reference evidence="3" key="1">
    <citation type="journal article" date="2019" name="Int. J. Syst. Evol. Microbiol.">
        <title>The Global Catalogue of Microorganisms (GCM) 10K type strain sequencing project: providing services to taxonomists for standard genome sequencing and annotation.</title>
        <authorList>
            <consortium name="The Broad Institute Genomics Platform"/>
            <consortium name="The Broad Institute Genome Sequencing Center for Infectious Disease"/>
            <person name="Wu L."/>
            <person name="Ma J."/>
        </authorList>
    </citation>
    <scope>NUCLEOTIDE SEQUENCE [LARGE SCALE GENOMIC DNA]</scope>
    <source>
        <strain evidence="3">JCM 31202</strain>
    </source>
</reference>
<dbReference type="PANTHER" id="PTHR11440">
    <property type="entry name" value="LECITHIN-CHOLESTEROL ACYLTRANSFERASE-RELATED"/>
    <property type="match status" value="1"/>
</dbReference>
<dbReference type="Gene3D" id="3.40.50.1820">
    <property type="entry name" value="alpha/beta hydrolase"/>
    <property type="match status" value="1"/>
</dbReference>
<dbReference type="Pfam" id="PF02450">
    <property type="entry name" value="LCAT"/>
    <property type="match status" value="1"/>
</dbReference>
<dbReference type="RefSeq" id="WP_378296685.1">
    <property type="nucleotide sequence ID" value="NZ_JBHTJA010000005.1"/>
</dbReference>
<feature type="region of interest" description="Disordered" evidence="1">
    <location>
        <begin position="370"/>
        <end position="392"/>
    </location>
</feature>
<evidence type="ECO:0000256" key="1">
    <source>
        <dbReference type="SAM" id="MobiDB-lite"/>
    </source>
</evidence>
<dbReference type="InterPro" id="IPR003386">
    <property type="entry name" value="LACT/PDAT_acylTrfase"/>
</dbReference>
<organism evidence="2 3">
    <name type="scientific">Actinomadura sediminis</name>
    <dbReference type="NCBI Taxonomy" id="1038904"/>
    <lineage>
        <taxon>Bacteria</taxon>
        <taxon>Bacillati</taxon>
        <taxon>Actinomycetota</taxon>
        <taxon>Actinomycetes</taxon>
        <taxon>Streptosporangiales</taxon>
        <taxon>Thermomonosporaceae</taxon>
        <taxon>Actinomadura</taxon>
    </lineage>
</organism>
<keyword evidence="3" id="KW-1185">Reference proteome</keyword>
<accession>A0ABW3EHI7</accession>
<evidence type="ECO:0000313" key="3">
    <source>
        <dbReference type="Proteomes" id="UP001596972"/>
    </source>
</evidence>
<proteinExistence type="predicted"/>
<comment type="caution">
    <text evidence="2">The sequence shown here is derived from an EMBL/GenBank/DDBJ whole genome shotgun (WGS) entry which is preliminary data.</text>
</comment>